<evidence type="ECO:0000313" key="1">
    <source>
        <dbReference type="EMBL" id="GFM94169.1"/>
    </source>
</evidence>
<dbReference type="GeneID" id="45540963"/>
<dbReference type="EMBL" id="BLWA01000014">
    <property type="protein sequence ID" value="GFM94169.1"/>
    <property type="molecule type" value="Genomic_DNA"/>
</dbReference>
<proteinExistence type="predicted"/>
<sequence length="90" mass="9546">MKVQNGALAPTGSACLKKANELFFVVHPKVPKPLLGPFLTAADAECGRVVIRSAGAVVESRPAAWIDDTTHWHAVNNGQVCRVFAGVAHE</sequence>
<dbReference type="Proteomes" id="UP000614982">
    <property type="component" value="Unassembled WGS sequence"/>
</dbReference>
<evidence type="ECO:0000313" key="2">
    <source>
        <dbReference type="Proteomes" id="UP000614982"/>
    </source>
</evidence>
<accession>A0ABQ1DT41</accession>
<organism evidence="1 2">
    <name type="scientific">Pseudomonas cichorii</name>
    <dbReference type="NCBI Taxonomy" id="36746"/>
    <lineage>
        <taxon>Bacteria</taxon>
        <taxon>Pseudomonadati</taxon>
        <taxon>Pseudomonadota</taxon>
        <taxon>Gammaproteobacteria</taxon>
        <taxon>Pseudomonadales</taxon>
        <taxon>Pseudomonadaceae</taxon>
        <taxon>Pseudomonas</taxon>
    </lineage>
</organism>
<dbReference type="PROSITE" id="PS51257">
    <property type="entry name" value="PROKAR_LIPOPROTEIN"/>
    <property type="match status" value="1"/>
</dbReference>
<protein>
    <submittedName>
        <fullName evidence="1">Uncharacterized protein</fullName>
    </submittedName>
</protein>
<name>A0ABQ1DT41_PSECI</name>
<comment type="caution">
    <text evidence="1">The sequence shown here is derived from an EMBL/GenBank/DDBJ whole genome shotgun (WGS) entry which is preliminary data.</text>
</comment>
<dbReference type="RefSeq" id="WP_025258573.1">
    <property type="nucleotide sequence ID" value="NZ_BLWA01000014.1"/>
</dbReference>
<gene>
    <name evidence="1" type="ORF">PSCICP_41410</name>
</gene>
<reference evidence="1 2" key="1">
    <citation type="submission" date="2020-05" db="EMBL/GenBank/DDBJ databases">
        <title>Genetic diversity of Pseudomonas cichorii.</title>
        <authorList>
            <person name="Tani S."/>
            <person name="Yagi H."/>
            <person name="Hashimoto S."/>
            <person name="Iiyama K."/>
            <person name="Furuya N."/>
        </authorList>
    </citation>
    <scope>NUCLEOTIDE SEQUENCE [LARGE SCALE GENOMIC DNA]</scope>
    <source>
        <strain evidence="1 2">LMG 2162</strain>
    </source>
</reference>
<keyword evidence="2" id="KW-1185">Reference proteome</keyword>